<accession>A0A6I2MC29</accession>
<dbReference type="RefSeq" id="WP_154318795.1">
    <property type="nucleotide sequence ID" value="NZ_CAJGAA010000002.1"/>
</dbReference>
<dbReference type="EMBL" id="WKKF01000002">
    <property type="protein sequence ID" value="MRX54842.1"/>
    <property type="molecule type" value="Genomic_DNA"/>
</dbReference>
<dbReference type="NCBIfam" id="TIGR01563">
    <property type="entry name" value="gp16_SPP1"/>
    <property type="match status" value="1"/>
</dbReference>
<dbReference type="Pfam" id="PF05521">
    <property type="entry name" value="Phage_HCP"/>
    <property type="match status" value="1"/>
</dbReference>
<evidence type="ECO:0000313" key="1">
    <source>
        <dbReference type="EMBL" id="MRX54842.1"/>
    </source>
</evidence>
<keyword evidence="2" id="KW-1185">Reference proteome</keyword>
<comment type="caution">
    <text evidence="1">The sequence shown here is derived from an EMBL/GenBank/DDBJ whole genome shotgun (WGS) entry which is preliminary data.</text>
</comment>
<proteinExistence type="predicted"/>
<gene>
    <name evidence="1" type="ORF">GJU41_12740</name>
</gene>
<dbReference type="AlphaFoldDB" id="A0A6I2MC29"/>
<dbReference type="InterPro" id="IPR038666">
    <property type="entry name" value="SSP1_head-tail_sf"/>
</dbReference>
<dbReference type="InterPro" id="IPR008767">
    <property type="entry name" value="Phage_SPP1_head-tail_adaptor"/>
</dbReference>
<protein>
    <submittedName>
        <fullName evidence="1">Phage head closure protein</fullName>
    </submittedName>
</protein>
<evidence type="ECO:0000313" key="2">
    <source>
        <dbReference type="Proteomes" id="UP000441585"/>
    </source>
</evidence>
<sequence>MMQDIYPHFVTFQSLLKLSDGAGGYTQSWADVIVDVPAFCDTPSSRELFQAQQLNTPFDRNLYYEYRTDINEKMRCIFEGEAYELIAKPQDQGGQNEVMKVQLRLMQDGR</sequence>
<organism evidence="1 2">
    <name type="scientific">Metabacillus idriensis</name>
    <dbReference type="NCBI Taxonomy" id="324768"/>
    <lineage>
        <taxon>Bacteria</taxon>
        <taxon>Bacillati</taxon>
        <taxon>Bacillota</taxon>
        <taxon>Bacilli</taxon>
        <taxon>Bacillales</taxon>
        <taxon>Bacillaceae</taxon>
        <taxon>Metabacillus</taxon>
    </lineage>
</organism>
<name>A0A6I2MC29_9BACI</name>
<dbReference type="Gene3D" id="2.40.10.270">
    <property type="entry name" value="Bacteriophage SPP1 head-tail adaptor protein"/>
    <property type="match status" value="1"/>
</dbReference>
<reference evidence="1 2" key="1">
    <citation type="submission" date="2019-11" db="EMBL/GenBank/DDBJ databases">
        <title>Bacillus idriensis genome.</title>
        <authorList>
            <person name="Konopka E.N."/>
            <person name="Newman J.D."/>
        </authorList>
    </citation>
    <scope>NUCLEOTIDE SEQUENCE [LARGE SCALE GENOMIC DNA]</scope>
    <source>
        <strain evidence="1 2">DSM 19097</strain>
    </source>
</reference>
<dbReference type="Proteomes" id="UP000441585">
    <property type="component" value="Unassembled WGS sequence"/>
</dbReference>